<dbReference type="GO" id="GO:0050660">
    <property type="term" value="F:flavin adenine dinucleotide binding"/>
    <property type="evidence" value="ECO:0007669"/>
    <property type="project" value="InterPro"/>
</dbReference>
<dbReference type="GO" id="GO:0000246">
    <property type="term" value="F:Delta24(24-1) sterol reductase activity"/>
    <property type="evidence" value="ECO:0007669"/>
    <property type="project" value="TreeGrafter"/>
</dbReference>
<evidence type="ECO:0000313" key="2">
    <source>
        <dbReference type="EMBL" id="GFR85031.1"/>
    </source>
</evidence>
<dbReference type="SUPFAM" id="SSF56176">
    <property type="entry name" value="FAD-binding/transporter-associated domain-like"/>
    <property type="match status" value="1"/>
</dbReference>
<dbReference type="GO" id="GO:0005737">
    <property type="term" value="C:cytoplasm"/>
    <property type="evidence" value="ECO:0007669"/>
    <property type="project" value="TreeGrafter"/>
</dbReference>
<protein>
    <submittedName>
        <fullName evidence="2">Delta(24)-sterol reductase-like</fullName>
    </submittedName>
</protein>
<dbReference type="EMBL" id="BMAT01004973">
    <property type="protein sequence ID" value="GFR85031.1"/>
    <property type="molecule type" value="Genomic_DNA"/>
</dbReference>
<organism evidence="2 3">
    <name type="scientific">Elysia marginata</name>
    <dbReference type="NCBI Taxonomy" id="1093978"/>
    <lineage>
        <taxon>Eukaryota</taxon>
        <taxon>Metazoa</taxon>
        <taxon>Spiralia</taxon>
        <taxon>Lophotrochozoa</taxon>
        <taxon>Mollusca</taxon>
        <taxon>Gastropoda</taxon>
        <taxon>Heterobranchia</taxon>
        <taxon>Euthyneura</taxon>
        <taxon>Panpulmonata</taxon>
        <taxon>Sacoglossa</taxon>
        <taxon>Placobranchoidea</taxon>
        <taxon>Plakobranchidae</taxon>
        <taxon>Elysia</taxon>
    </lineage>
</organism>
<gene>
    <name evidence="2" type="ORF">ElyMa_002432500</name>
</gene>
<evidence type="ECO:0000256" key="1">
    <source>
        <dbReference type="ARBA" id="ARBA00023002"/>
    </source>
</evidence>
<dbReference type="AlphaFoldDB" id="A0AAV4GI86"/>
<dbReference type="PANTHER" id="PTHR10801:SF0">
    <property type="entry name" value="DELTA(24)-STEROL REDUCTASE"/>
    <property type="match status" value="1"/>
</dbReference>
<dbReference type="PANTHER" id="PTHR10801">
    <property type="entry name" value="24-DEHYDROCHOLESTEROL REDUCTASE"/>
    <property type="match status" value="1"/>
</dbReference>
<dbReference type="InterPro" id="IPR040165">
    <property type="entry name" value="Diminuto-like"/>
</dbReference>
<dbReference type="InterPro" id="IPR036318">
    <property type="entry name" value="FAD-bd_PCMH-like_sf"/>
</dbReference>
<proteinExistence type="predicted"/>
<dbReference type="Proteomes" id="UP000762676">
    <property type="component" value="Unassembled WGS sequence"/>
</dbReference>
<sequence length="108" mass="11657">MCTARPGWAAMSFRRGLYKSRLRNIEVNLMDILDVDITRKTVRVEPLVTMGQITACLNPLGWTLPVLPELDDLTVAQLVVASLRGPEVAGSGLSRAQLGPLLVGSVSV</sequence>
<keyword evidence="1" id="KW-0560">Oxidoreductase</keyword>
<dbReference type="GO" id="GO:0008202">
    <property type="term" value="P:steroid metabolic process"/>
    <property type="evidence" value="ECO:0007669"/>
    <property type="project" value="TreeGrafter"/>
</dbReference>
<dbReference type="InterPro" id="IPR016169">
    <property type="entry name" value="FAD-bd_PCMH_sub2"/>
</dbReference>
<reference evidence="2 3" key="1">
    <citation type="journal article" date="2021" name="Elife">
        <title>Chloroplast acquisition without the gene transfer in kleptoplastic sea slugs, Plakobranchus ocellatus.</title>
        <authorList>
            <person name="Maeda T."/>
            <person name="Takahashi S."/>
            <person name="Yoshida T."/>
            <person name="Shimamura S."/>
            <person name="Takaki Y."/>
            <person name="Nagai Y."/>
            <person name="Toyoda A."/>
            <person name="Suzuki Y."/>
            <person name="Arimoto A."/>
            <person name="Ishii H."/>
            <person name="Satoh N."/>
            <person name="Nishiyama T."/>
            <person name="Hasebe M."/>
            <person name="Maruyama T."/>
            <person name="Minagawa J."/>
            <person name="Obokata J."/>
            <person name="Shigenobu S."/>
        </authorList>
    </citation>
    <scope>NUCLEOTIDE SEQUENCE [LARGE SCALE GENOMIC DNA]</scope>
</reference>
<name>A0AAV4GI86_9GAST</name>
<accession>A0AAV4GI86</accession>
<dbReference type="GO" id="GO:0016020">
    <property type="term" value="C:membrane"/>
    <property type="evidence" value="ECO:0007669"/>
    <property type="project" value="TreeGrafter"/>
</dbReference>
<dbReference type="Gene3D" id="3.30.465.10">
    <property type="match status" value="1"/>
</dbReference>
<keyword evidence="3" id="KW-1185">Reference proteome</keyword>
<comment type="caution">
    <text evidence="2">The sequence shown here is derived from an EMBL/GenBank/DDBJ whole genome shotgun (WGS) entry which is preliminary data.</text>
</comment>
<evidence type="ECO:0000313" key="3">
    <source>
        <dbReference type="Proteomes" id="UP000762676"/>
    </source>
</evidence>